<gene>
    <name evidence="2" type="ORF">LANO_0B07162G</name>
</gene>
<accession>A0A1G4IZW4</accession>
<name>A0A1G4IZW4_9SACH</name>
<dbReference type="GO" id="GO:0016538">
    <property type="term" value="F:cyclin-dependent protein serine/threonine kinase regulator activity"/>
    <property type="evidence" value="ECO:0007669"/>
    <property type="project" value="TreeGrafter"/>
</dbReference>
<dbReference type="EMBL" id="LT598450">
    <property type="protein sequence ID" value="SCU82675.1"/>
    <property type="molecule type" value="Genomic_DNA"/>
</dbReference>
<evidence type="ECO:0000313" key="3">
    <source>
        <dbReference type="Proteomes" id="UP000189911"/>
    </source>
</evidence>
<proteinExistence type="predicted"/>
<feature type="compositionally biased region" description="Low complexity" evidence="1">
    <location>
        <begin position="39"/>
        <end position="54"/>
    </location>
</feature>
<dbReference type="Pfam" id="PF08613">
    <property type="entry name" value="Cyclin"/>
    <property type="match status" value="1"/>
</dbReference>
<feature type="compositionally biased region" description="Basic and acidic residues" evidence="1">
    <location>
        <begin position="58"/>
        <end position="76"/>
    </location>
</feature>
<dbReference type="Gene3D" id="1.10.472.10">
    <property type="entry name" value="Cyclin-like"/>
    <property type="match status" value="1"/>
</dbReference>
<protein>
    <submittedName>
        <fullName evidence="2">LANO_0B07162g1_1</fullName>
    </submittedName>
</protein>
<organism evidence="2 3">
    <name type="scientific">Lachancea nothofagi CBS 11611</name>
    <dbReference type="NCBI Taxonomy" id="1266666"/>
    <lineage>
        <taxon>Eukaryota</taxon>
        <taxon>Fungi</taxon>
        <taxon>Dikarya</taxon>
        <taxon>Ascomycota</taxon>
        <taxon>Saccharomycotina</taxon>
        <taxon>Saccharomycetes</taxon>
        <taxon>Saccharomycetales</taxon>
        <taxon>Saccharomycetaceae</taxon>
        <taxon>Lachancea</taxon>
    </lineage>
</organism>
<reference evidence="3" key="1">
    <citation type="submission" date="2016-03" db="EMBL/GenBank/DDBJ databases">
        <authorList>
            <person name="Devillers Hugo."/>
        </authorList>
    </citation>
    <scope>NUCLEOTIDE SEQUENCE [LARGE SCALE GENOMIC DNA]</scope>
</reference>
<dbReference type="Proteomes" id="UP000189911">
    <property type="component" value="Chromosome B"/>
</dbReference>
<sequence>MAQRPSFLEHASDNNNASQKTRPMLIPRQVSSVHVEGPTSVVEETFSSSHSSESYIPTEEHPLSRHDAYHPERSEESGFKVGSNISQLSGIVGGPSHSNAQRKRPSVQKRTSSYSRGSFVGKNGSFISTSLGDEYGNSTESGSNPVMERVTTTKLRPTNESDKDLAGADAIINDDANNGDNSFTTSDKEMTVSNSVPTVTSQPIKISNAQPMAKTHSSKYFHEFAQEDDFLQQYTPFHNSPTSVSNSYGTNNTLNDMMMKKCQMTEVKPEPNLSEIPELVEIANFPTDRLLNMLTALLDKIVRSNDQLHRDRPPDDELTVNEYDEGTNATSSHSKPQLARTYSMGMGATAEILSFRGKHVPAITLQQYFQRIQKYCPTTNDVFLSLLVYFDRIAKACNDGKDQVFVMDSYNIHRLIISAVTVSTKFFSDFFYSNSRYARVGGISLKELNHLELQFLILCDFELIISVEELQKYGTLLRDFWQREMGDPEGAPGVVL</sequence>
<keyword evidence="3" id="KW-1185">Reference proteome</keyword>
<feature type="compositionally biased region" description="Acidic residues" evidence="1">
    <location>
        <begin position="316"/>
        <end position="325"/>
    </location>
</feature>
<dbReference type="GO" id="GO:0005634">
    <property type="term" value="C:nucleus"/>
    <property type="evidence" value="ECO:0007669"/>
    <property type="project" value="TreeGrafter"/>
</dbReference>
<dbReference type="InterPro" id="IPR013922">
    <property type="entry name" value="Cyclin_PHO80-like"/>
</dbReference>
<feature type="region of interest" description="Disordered" evidence="1">
    <location>
        <begin position="1"/>
        <end position="76"/>
    </location>
</feature>
<dbReference type="PANTHER" id="PTHR15615:SF94">
    <property type="entry name" value="PHO85 CYCLIN-6-RELATED"/>
    <property type="match status" value="1"/>
</dbReference>
<dbReference type="OrthoDB" id="1060854at2759"/>
<dbReference type="GO" id="GO:0000307">
    <property type="term" value="C:cyclin-dependent protein kinase holoenzyme complex"/>
    <property type="evidence" value="ECO:0007669"/>
    <property type="project" value="UniProtKB-ARBA"/>
</dbReference>
<feature type="region of interest" description="Disordered" evidence="1">
    <location>
        <begin position="307"/>
        <end position="336"/>
    </location>
</feature>
<evidence type="ECO:0000313" key="2">
    <source>
        <dbReference type="EMBL" id="SCU82675.1"/>
    </source>
</evidence>
<feature type="region of interest" description="Disordered" evidence="1">
    <location>
        <begin position="91"/>
        <end position="116"/>
    </location>
</feature>
<evidence type="ECO:0000256" key="1">
    <source>
        <dbReference type="SAM" id="MobiDB-lite"/>
    </source>
</evidence>
<dbReference type="AlphaFoldDB" id="A0A1G4IZW4"/>
<dbReference type="GO" id="GO:0019901">
    <property type="term" value="F:protein kinase binding"/>
    <property type="evidence" value="ECO:0007669"/>
    <property type="project" value="InterPro"/>
</dbReference>
<dbReference type="PANTHER" id="PTHR15615">
    <property type="match status" value="1"/>
</dbReference>
<dbReference type="CDD" id="cd20558">
    <property type="entry name" value="CYCLIN_ScPCL7-like"/>
    <property type="match status" value="1"/>
</dbReference>